<keyword evidence="2 3" id="KW-0040">ANK repeat</keyword>
<dbReference type="SUPFAM" id="SSF49758">
    <property type="entry name" value="Calpain large subunit, middle domain (domain III)"/>
    <property type="match status" value="1"/>
</dbReference>
<reference evidence="5 6" key="1">
    <citation type="journal article" date="2013" name="Genome Biol.">
        <title>Genome of Acanthamoeba castellanii highlights extensive lateral gene transfer and early evolution of tyrosine kinase signaling.</title>
        <authorList>
            <person name="Clarke M."/>
            <person name="Lohan A.J."/>
            <person name="Liu B."/>
            <person name="Lagkouvardos I."/>
            <person name="Roy S."/>
            <person name="Zafar N."/>
            <person name="Bertelli C."/>
            <person name="Schilde C."/>
            <person name="Kianianmomeni A."/>
            <person name="Burglin T.R."/>
            <person name="Frech C."/>
            <person name="Turcotte B."/>
            <person name="Kopec K.O."/>
            <person name="Synnott J.M."/>
            <person name="Choo C."/>
            <person name="Paponov I."/>
            <person name="Finkler A."/>
            <person name="Soon Heng Tan C."/>
            <person name="Hutchins A.P."/>
            <person name="Weinmeier T."/>
            <person name="Rattei T."/>
            <person name="Chu J.S."/>
            <person name="Gimenez G."/>
            <person name="Irimia M."/>
            <person name="Rigden D.J."/>
            <person name="Fitzpatrick D.A."/>
            <person name="Lorenzo-Morales J."/>
            <person name="Bateman A."/>
            <person name="Chiu C.H."/>
            <person name="Tang P."/>
            <person name="Hegemann P."/>
            <person name="Fromm H."/>
            <person name="Raoult D."/>
            <person name="Greub G."/>
            <person name="Miranda-Saavedra D."/>
            <person name="Chen N."/>
            <person name="Nash P."/>
            <person name="Ginger M.L."/>
            <person name="Horn M."/>
            <person name="Schaap P."/>
            <person name="Caler L."/>
            <person name="Loftus B."/>
        </authorList>
    </citation>
    <scope>NUCLEOTIDE SEQUENCE [LARGE SCALE GENOMIC DNA]</scope>
    <source>
        <strain evidence="5 6">Neff</strain>
    </source>
</reference>
<keyword evidence="1" id="KW-0677">Repeat</keyword>
<gene>
    <name evidence="5" type="ORF">ACA1_278900</name>
</gene>
<evidence type="ECO:0000256" key="1">
    <source>
        <dbReference type="ARBA" id="ARBA00022737"/>
    </source>
</evidence>
<dbReference type="STRING" id="1257118.L8H5W6"/>
<dbReference type="OrthoDB" id="25370at2759"/>
<evidence type="ECO:0000313" key="6">
    <source>
        <dbReference type="Proteomes" id="UP000011083"/>
    </source>
</evidence>
<evidence type="ECO:0000256" key="3">
    <source>
        <dbReference type="PROSITE-ProRule" id="PRU00023"/>
    </source>
</evidence>
<dbReference type="PANTHER" id="PTHR24198:SF165">
    <property type="entry name" value="ANKYRIN REPEAT-CONTAINING PROTEIN-RELATED"/>
    <property type="match status" value="1"/>
</dbReference>
<dbReference type="SMR" id="L8H5W6"/>
<feature type="repeat" description="ANK" evidence="3">
    <location>
        <begin position="265"/>
        <end position="297"/>
    </location>
</feature>
<dbReference type="InterPro" id="IPR000008">
    <property type="entry name" value="C2_dom"/>
</dbReference>
<protein>
    <submittedName>
        <fullName evidence="5">Calpain large subunit, domain iii domain containing protein</fullName>
    </submittedName>
</protein>
<dbReference type="PANTHER" id="PTHR24198">
    <property type="entry name" value="ANKYRIN REPEAT AND PROTEIN KINASE DOMAIN-CONTAINING PROTEIN"/>
    <property type="match status" value="1"/>
</dbReference>
<dbReference type="Pfam" id="PF01067">
    <property type="entry name" value="Calpain_III"/>
    <property type="match status" value="1"/>
</dbReference>
<dbReference type="Gene3D" id="1.25.40.20">
    <property type="entry name" value="Ankyrin repeat-containing domain"/>
    <property type="match status" value="1"/>
</dbReference>
<dbReference type="InterPro" id="IPR036770">
    <property type="entry name" value="Ankyrin_rpt-contain_sf"/>
</dbReference>
<dbReference type="SMART" id="SM00248">
    <property type="entry name" value="ANK"/>
    <property type="match status" value="4"/>
</dbReference>
<dbReference type="AlphaFoldDB" id="L8H5W6"/>
<dbReference type="GO" id="GO:0004198">
    <property type="term" value="F:calcium-dependent cysteine-type endopeptidase activity"/>
    <property type="evidence" value="ECO:0007669"/>
    <property type="project" value="InterPro"/>
</dbReference>
<dbReference type="Pfam" id="PF00168">
    <property type="entry name" value="C2"/>
    <property type="match status" value="1"/>
</dbReference>
<feature type="repeat" description="ANK" evidence="3">
    <location>
        <begin position="166"/>
        <end position="198"/>
    </location>
</feature>
<sequence length="596" mass="65973">MVTASEARGLSNKAAAYIIIRLDDGVTKAKEQKVYKSKVIKKESDPNWNDGSKIFDVNEQHKSVVISLHSEKMLWDSSLGQVVFKLDDVSDGVPLNKWFPLVGKKGKPMEGELHVQLMLLDDDEKVTGDEFTAPIQSFIRKRKVSILEALLAKKEAAEYISVKDNDGLYPLHVAAQHNLPDIVRLLIDNGADVNKKGGKAGLTALHVACSTSSESVAALLEHKAKASVADKEGNLPIHVAAKNDQPKSLALLLDAGASIDAQNAEGNTPLHVAIQAKAFLTLKLLVEKGANIYVKNKAGMTCGEAAADLDEQSKQIFMKTVGVEDYQEIALLQDWTNRLRVEATGLSFEWQQSPQIAISAKKPTPVRILVHHQSAVDNSSLGYVIIKSVRGVHKEPSLTELLGHGGATPYEAVIDPSFYTVVVPYAKSKGVADRISVLVFTKGDDEVEVKQLREWKYTQVVKGEWKGKTAGGCQNEKKTWHKNPFFSLVIPKKEGVEMSIVLMQKKNAMEEILPYQTLPYDFYIGYYLYDADVETCIGQVPKWKNAVEVVCDWTLNGAETRQYTIIPTTFKAKEETSFVLSVYSDEKKVLLKDFEE</sequence>
<dbReference type="VEuPathDB" id="AmoebaDB:ACA1_278900"/>
<dbReference type="SMART" id="SM00720">
    <property type="entry name" value="calpain_III"/>
    <property type="match status" value="1"/>
</dbReference>
<dbReference type="Gene3D" id="2.60.120.380">
    <property type="match status" value="1"/>
</dbReference>
<dbReference type="RefSeq" id="XP_004344662.1">
    <property type="nucleotide sequence ID" value="XM_004344612.1"/>
</dbReference>
<dbReference type="Pfam" id="PF12796">
    <property type="entry name" value="Ank_2"/>
    <property type="match status" value="2"/>
</dbReference>
<feature type="repeat" description="ANK" evidence="3">
    <location>
        <begin position="232"/>
        <end position="264"/>
    </location>
</feature>
<keyword evidence="6" id="KW-1185">Reference proteome</keyword>
<dbReference type="InterPro" id="IPR002110">
    <property type="entry name" value="Ankyrin_rpt"/>
</dbReference>
<dbReference type="SMART" id="SM00239">
    <property type="entry name" value="C2"/>
    <property type="match status" value="1"/>
</dbReference>
<evidence type="ECO:0000313" key="5">
    <source>
        <dbReference type="EMBL" id="ELR20919.1"/>
    </source>
</evidence>
<organism evidence="5 6">
    <name type="scientific">Acanthamoeba castellanii (strain ATCC 30010 / Neff)</name>
    <dbReference type="NCBI Taxonomy" id="1257118"/>
    <lineage>
        <taxon>Eukaryota</taxon>
        <taxon>Amoebozoa</taxon>
        <taxon>Discosea</taxon>
        <taxon>Longamoebia</taxon>
        <taxon>Centramoebida</taxon>
        <taxon>Acanthamoebidae</taxon>
        <taxon>Acanthamoeba</taxon>
    </lineage>
</organism>
<accession>L8H5W6</accession>
<dbReference type="InterPro" id="IPR022684">
    <property type="entry name" value="Calpain_cysteine_protease"/>
</dbReference>
<dbReference type="GO" id="GO:0006508">
    <property type="term" value="P:proteolysis"/>
    <property type="evidence" value="ECO:0007669"/>
    <property type="project" value="InterPro"/>
</dbReference>
<dbReference type="PROSITE" id="PS50088">
    <property type="entry name" value="ANK_REPEAT"/>
    <property type="match status" value="3"/>
</dbReference>
<dbReference type="SUPFAM" id="SSF48403">
    <property type="entry name" value="Ankyrin repeat"/>
    <property type="match status" value="1"/>
</dbReference>
<dbReference type="PRINTS" id="PR00704">
    <property type="entry name" value="CALPAIN"/>
</dbReference>
<dbReference type="Proteomes" id="UP000011083">
    <property type="component" value="Unassembled WGS sequence"/>
</dbReference>
<dbReference type="GO" id="GO:0005737">
    <property type="term" value="C:cytoplasm"/>
    <property type="evidence" value="ECO:0007669"/>
    <property type="project" value="TreeGrafter"/>
</dbReference>
<dbReference type="EMBL" id="KB007908">
    <property type="protein sequence ID" value="ELR20919.1"/>
    <property type="molecule type" value="Genomic_DNA"/>
</dbReference>
<dbReference type="InterPro" id="IPR022683">
    <property type="entry name" value="Calpain_III"/>
</dbReference>
<dbReference type="InterPro" id="IPR036213">
    <property type="entry name" value="Calpain_III_sf"/>
</dbReference>
<feature type="domain" description="C2" evidence="4">
    <location>
        <begin position="1"/>
        <end position="99"/>
    </location>
</feature>
<dbReference type="PROSITE" id="PS50004">
    <property type="entry name" value="C2"/>
    <property type="match status" value="1"/>
</dbReference>
<dbReference type="PROSITE" id="PS50297">
    <property type="entry name" value="ANK_REP_REGION"/>
    <property type="match status" value="3"/>
</dbReference>
<dbReference type="GeneID" id="14921791"/>
<evidence type="ECO:0000256" key="2">
    <source>
        <dbReference type="ARBA" id="ARBA00023043"/>
    </source>
</evidence>
<dbReference type="InterPro" id="IPR022682">
    <property type="entry name" value="Calpain_domain_III"/>
</dbReference>
<dbReference type="Gene3D" id="2.60.40.150">
    <property type="entry name" value="C2 domain"/>
    <property type="match status" value="1"/>
</dbReference>
<dbReference type="SUPFAM" id="SSF49562">
    <property type="entry name" value="C2 domain (Calcium/lipid-binding domain, CaLB)"/>
    <property type="match status" value="1"/>
</dbReference>
<dbReference type="InterPro" id="IPR035892">
    <property type="entry name" value="C2_domain_sf"/>
</dbReference>
<dbReference type="KEGG" id="acan:ACA1_278900"/>
<proteinExistence type="predicted"/>
<evidence type="ECO:0000259" key="4">
    <source>
        <dbReference type="PROSITE" id="PS50004"/>
    </source>
</evidence>
<name>L8H5W6_ACACF</name>
<dbReference type="Pfam" id="PF00023">
    <property type="entry name" value="Ank"/>
    <property type="match status" value="1"/>
</dbReference>